<dbReference type="EMBL" id="LSRQ01008291">
    <property type="protein sequence ID" value="OAY64012.1"/>
    <property type="molecule type" value="Genomic_DNA"/>
</dbReference>
<dbReference type="PANTHER" id="PTHR31050">
    <property type="entry name" value="OS08G0413200 PROTEIN"/>
    <property type="match status" value="1"/>
</dbReference>
<protein>
    <submittedName>
        <fullName evidence="1">Uncharacterized protein</fullName>
    </submittedName>
</protein>
<feature type="non-terminal residue" evidence="1">
    <location>
        <position position="1128"/>
    </location>
</feature>
<dbReference type="STRING" id="4615.A0A199UGL4"/>
<reference evidence="1 2" key="1">
    <citation type="journal article" date="2016" name="DNA Res.">
        <title>The draft genome of MD-2 pineapple using hybrid error correction of long reads.</title>
        <authorList>
            <person name="Redwan R.M."/>
            <person name="Saidin A."/>
            <person name="Kumar S.V."/>
        </authorList>
    </citation>
    <scope>NUCLEOTIDE SEQUENCE [LARGE SCALE GENOMIC DNA]</scope>
    <source>
        <strain evidence="2">cv. MD2</strain>
        <tissue evidence="1">Leaf</tissue>
    </source>
</reference>
<dbReference type="PANTHER" id="PTHR31050:SF3">
    <property type="entry name" value="OS08G0412800 PROTEIN"/>
    <property type="match status" value="1"/>
</dbReference>
<accession>A0A199UGL4</accession>
<evidence type="ECO:0000313" key="2">
    <source>
        <dbReference type="Proteomes" id="UP000092600"/>
    </source>
</evidence>
<gene>
    <name evidence="1" type="ORF">ACMD2_15073</name>
</gene>
<comment type="caution">
    <text evidence="1">The sequence shown here is derived from an EMBL/GenBank/DDBJ whole genome shotgun (WGS) entry which is preliminary data.</text>
</comment>
<dbReference type="AlphaFoldDB" id="A0A199UGL4"/>
<proteinExistence type="predicted"/>
<evidence type="ECO:0000313" key="1">
    <source>
        <dbReference type="EMBL" id="OAY64012.1"/>
    </source>
</evidence>
<organism evidence="1 2">
    <name type="scientific">Ananas comosus</name>
    <name type="common">Pineapple</name>
    <name type="synonym">Ananas ananas</name>
    <dbReference type="NCBI Taxonomy" id="4615"/>
    <lineage>
        <taxon>Eukaryota</taxon>
        <taxon>Viridiplantae</taxon>
        <taxon>Streptophyta</taxon>
        <taxon>Embryophyta</taxon>
        <taxon>Tracheophyta</taxon>
        <taxon>Spermatophyta</taxon>
        <taxon>Magnoliopsida</taxon>
        <taxon>Liliopsida</taxon>
        <taxon>Poales</taxon>
        <taxon>Bromeliaceae</taxon>
        <taxon>Bromelioideae</taxon>
        <taxon>Ananas</taxon>
    </lineage>
</organism>
<sequence>MYATKPLSIFKAFPETAFQPPLEGPSSGYLVRKDEGSDGGGSACCWGLCEGTRVRDLPFPQNRILTVQYDEEHARENTTYSAVVFFIPVLDKPLSSNHYYVVSGKGKDKGKIYTCSKEEDMSTCCFCRCINDVKPSPFDHRNIYQQMEIVPKKGEFTAKSTAPDGFAPRLFRRKYWRVYAMQPENYRLSDALGLNIALRLRPLNLDFPIMVEDTPKSTIGKWYCPFFFVKENRSFKEQMSNAMFYEISLEQIWEQIYAKGNFYGDCANVVEVNSSVQSKRVTVNGEAAVEAADVDGFVWFANVVSRRESFGLSLAVWNRMRLEQSREGWVDAGEERVERVEEFGGGLNGWKRFGCYVFVERYVFKRMDGSLAFTFDFPPPEGPSSGYLVREDEESDGGDSARCWGLCEGTRVRDLPFPQNRILTVRYDDEQGLDSATHSVVFFIPVLDKPLSSNHYYVVVGKGKDKGKIHTCSKEEDMSTCCFCQCINDVKPSPFDHRNIYQQMEIVPKKGKFTAKSVASDGFPPRLFRKKYWQVYATKPENYCLSDALGLDIALRSRPLNLDFPIMVEDTPKSAIGKWYCPFFFVKENRSFKEQMSNAMFYEISLEQFWEQIYAKGNFHGDCANVVEVNSSVQSKRVTVNGEAAVEAADVDGFVSFENVVSRRESIGLSLAVWNRMRLEQSREGWVDAGEEKVERVEEFGGGLNGWKRFGCYVFVERYVFKRMDGSLAFTFDFPPPEGPSSGYLVHKDEVSDGGDSACCWGLCEGTRVRDLPFPQNRILTVRYSEQQGENSSHYSAVVFFIPVLDKPLSSNHYYVVVGKGKDKGKIYTCSKEEDMSTWCFCQCINDVKPSPFDHRNIYQQMEIVPKKGKFTAKSAAPDGFAPWLFRKKYWRVYAAQPENYSLSDALGLDIALRSRPLKLDFPITVEDTPKSTIGKWYCPFFFVKENRSFKEQMSNAMFYEISLEQFWEQIYAKGNFYGDCANVVEVNTSVQSKRVTVNGEVAVEAADVDGFVWFANVVSRRESFGLSLAVWNRMRLEQSREGWVDAGEERVERVEEFGGGLNGWKRFGCYVFVERYVFKRMDGILAFTFDFLHNRKPGNSANVSNVPVLGPRSQYFRILQGEVMATR</sequence>
<dbReference type="InterPro" id="IPR010683">
    <property type="entry name" value="DUF1262"/>
</dbReference>
<dbReference type="Pfam" id="PF06880">
    <property type="entry name" value="DUF1262"/>
    <property type="match status" value="3"/>
</dbReference>
<name>A0A199UGL4_ANACO</name>
<dbReference type="Proteomes" id="UP000092600">
    <property type="component" value="Unassembled WGS sequence"/>
</dbReference>